<dbReference type="SMART" id="SM00244">
    <property type="entry name" value="PHB"/>
    <property type="match status" value="1"/>
</dbReference>
<gene>
    <name evidence="2" type="ORF">UFOPK3837_00009</name>
</gene>
<dbReference type="Gene3D" id="3.30.479.30">
    <property type="entry name" value="Band 7 domain"/>
    <property type="match status" value="1"/>
</dbReference>
<reference evidence="2" key="1">
    <citation type="submission" date="2020-05" db="EMBL/GenBank/DDBJ databases">
        <authorList>
            <person name="Chiriac C."/>
            <person name="Salcher M."/>
            <person name="Ghai R."/>
            <person name="Kavagutti S V."/>
        </authorList>
    </citation>
    <scope>NUCLEOTIDE SEQUENCE</scope>
</reference>
<dbReference type="InterPro" id="IPR001107">
    <property type="entry name" value="Band_7"/>
</dbReference>
<accession>A0A6J7JLM2</accession>
<dbReference type="PANTHER" id="PTHR43327">
    <property type="entry name" value="STOMATIN-LIKE PROTEIN 2, MITOCHONDRIAL"/>
    <property type="match status" value="1"/>
</dbReference>
<protein>
    <submittedName>
        <fullName evidence="2">Unannotated protein</fullName>
    </submittedName>
</protein>
<proteinExistence type="predicted"/>
<dbReference type="PANTHER" id="PTHR43327:SF10">
    <property type="entry name" value="STOMATIN-LIKE PROTEIN 2, MITOCHONDRIAL"/>
    <property type="match status" value="1"/>
</dbReference>
<evidence type="ECO:0000313" key="2">
    <source>
        <dbReference type="EMBL" id="CAB4944275.1"/>
    </source>
</evidence>
<dbReference type="InterPro" id="IPR050710">
    <property type="entry name" value="Band7/mec-2_domain"/>
</dbReference>
<organism evidence="2">
    <name type="scientific">freshwater metagenome</name>
    <dbReference type="NCBI Taxonomy" id="449393"/>
    <lineage>
        <taxon>unclassified sequences</taxon>
        <taxon>metagenomes</taxon>
        <taxon>ecological metagenomes</taxon>
    </lineage>
</organism>
<name>A0A6J7JLM2_9ZZZZ</name>
<sequence length="317" mass="34642">MELIVTGVIVALVLIILSLSLRTVGQATVAVVTMFGKYRRIMRPGLNFLVPIFERINRTVYIQNRTEQLKFTTITNDQAMVHFTTTVIFTVSDHDPDTVKLVAFKFIDDQSFYVALKSAVEASVREFVATRKQSEVLGLRAEIVSHAKQTLDEQLSGWGYQVVDLQVTELSFDEAVTDSMSRIVAATNLKIAAEAEGQALLITRTKEAEAEGAAIRISAENEATAARLRGEGLAAFRKALAEGFGESAELLATHGLDPAIIAFSMWTETIRDAAREGAGNTIFIDGNLATAEEALRRLQGMTVLPTGVKTPKPKKKP</sequence>
<evidence type="ECO:0000259" key="1">
    <source>
        <dbReference type="SMART" id="SM00244"/>
    </source>
</evidence>
<dbReference type="AlphaFoldDB" id="A0A6J7JLM2"/>
<dbReference type="SUPFAM" id="SSF117892">
    <property type="entry name" value="Band 7/SPFH domain"/>
    <property type="match status" value="1"/>
</dbReference>
<dbReference type="EMBL" id="CAFBNO010000001">
    <property type="protein sequence ID" value="CAB4944275.1"/>
    <property type="molecule type" value="Genomic_DNA"/>
</dbReference>
<dbReference type="Pfam" id="PF01145">
    <property type="entry name" value="Band_7"/>
    <property type="match status" value="1"/>
</dbReference>
<dbReference type="InterPro" id="IPR036013">
    <property type="entry name" value="Band_7/SPFH_dom_sf"/>
</dbReference>
<feature type="domain" description="Band 7" evidence="1">
    <location>
        <begin position="19"/>
        <end position="184"/>
    </location>
</feature>